<keyword evidence="4 6" id="KW-0067">ATP-binding</keyword>
<dbReference type="SUPFAM" id="SSF52540">
    <property type="entry name" value="P-loop containing nucleoside triphosphate hydrolases"/>
    <property type="match status" value="1"/>
</dbReference>
<evidence type="ECO:0000256" key="1">
    <source>
        <dbReference type="ARBA" id="ARBA00005417"/>
    </source>
</evidence>
<dbReference type="PROSITE" id="PS50893">
    <property type="entry name" value="ABC_TRANSPORTER_2"/>
    <property type="match status" value="1"/>
</dbReference>
<dbReference type="InterPro" id="IPR003439">
    <property type="entry name" value="ABC_transporter-like_ATP-bd"/>
</dbReference>
<evidence type="ECO:0000256" key="2">
    <source>
        <dbReference type="ARBA" id="ARBA00022448"/>
    </source>
</evidence>
<evidence type="ECO:0000256" key="3">
    <source>
        <dbReference type="ARBA" id="ARBA00022741"/>
    </source>
</evidence>
<evidence type="ECO:0000313" key="7">
    <source>
        <dbReference type="Proteomes" id="UP001174909"/>
    </source>
</evidence>
<dbReference type="InterPro" id="IPR050763">
    <property type="entry name" value="ABC_transporter_ATP-binding"/>
</dbReference>
<dbReference type="PANTHER" id="PTHR42711">
    <property type="entry name" value="ABC TRANSPORTER ATP-BINDING PROTEIN"/>
    <property type="match status" value="1"/>
</dbReference>
<dbReference type="Pfam" id="PF00005">
    <property type="entry name" value="ABC_tran"/>
    <property type="match status" value="1"/>
</dbReference>
<accession>A0AA35SAV9</accession>
<dbReference type="PANTHER" id="PTHR42711:SF5">
    <property type="entry name" value="ABC TRANSPORTER ATP-BINDING PROTEIN NATA"/>
    <property type="match status" value="1"/>
</dbReference>
<organism evidence="6 7">
    <name type="scientific">Geodia barretti</name>
    <name type="common">Barrett's horny sponge</name>
    <dbReference type="NCBI Taxonomy" id="519541"/>
    <lineage>
        <taxon>Eukaryota</taxon>
        <taxon>Metazoa</taxon>
        <taxon>Porifera</taxon>
        <taxon>Demospongiae</taxon>
        <taxon>Heteroscleromorpha</taxon>
        <taxon>Tetractinellida</taxon>
        <taxon>Astrophorina</taxon>
        <taxon>Geodiidae</taxon>
        <taxon>Geodia</taxon>
    </lineage>
</organism>
<dbReference type="Proteomes" id="UP001174909">
    <property type="component" value="Unassembled WGS sequence"/>
</dbReference>
<dbReference type="Gene3D" id="3.40.50.300">
    <property type="entry name" value="P-loop containing nucleotide triphosphate hydrolases"/>
    <property type="match status" value="1"/>
</dbReference>
<comment type="similarity">
    <text evidence="1">Belongs to the ABC transporter superfamily.</text>
</comment>
<comment type="caution">
    <text evidence="6">The sequence shown here is derived from an EMBL/GenBank/DDBJ whole genome shotgun (WGS) entry which is preliminary data.</text>
</comment>
<reference evidence="6" key="1">
    <citation type="submission" date="2023-03" db="EMBL/GenBank/DDBJ databases">
        <authorList>
            <person name="Steffen K."/>
            <person name="Cardenas P."/>
        </authorList>
    </citation>
    <scope>NUCLEOTIDE SEQUENCE</scope>
</reference>
<keyword evidence="3" id="KW-0547">Nucleotide-binding</keyword>
<dbReference type="EMBL" id="CASHTH010002177">
    <property type="protein sequence ID" value="CAI8025732.1"/>
    <property type="molecule type" value="Genomic_DNA"/>
</dbReference>
<dbReference type="InterPro" id="IPR027417">
    <property type="entry name" value="P-loop_NTPase"/>
</dbReference>
<gene>
    <name evidence="6" type="ORF">GBAR_LOCUS14847</name>
</gene>
<dbReference type="GO" id="GO:0016887">
    <property type="term" value="F:ATP hydrolysis activity"/>
    <property type="evidence" value="ECO:0007669"/>
    <property type="project" value="InterPro"/>
</dbReference>
<keyword evidence="7" id="KW-1185">Reference proteome</keyword>
<feature type="domain" description="ABC transporter" evidence="5">
    <location>
        <begin position="1"/>
        <end position="159"/>
    </location>
</feature>
<name>A0AA35SAV9_GEOBA</name>
<protein>
    <submittedName>
        <fullName evidence="6">Linearmycin resistance ATP-binding protein LnrL</fullName>
    </submittedName>
</protein>
<sequence>MNRVSVEASFFKRLSSEENLIYAARLYGISAPEAERKSKQILERLGFDTDRMNEEMEHLSRGMQQKVAIARALLTTPMLLLLDEPTTGLDPKSKRDVQTFIEEIRRERNAVIVLTTHDMVEAERLCDKIAIIDKGRFIAEGTVEELIAKTSLQNGAPATLEDVFIALTGKGIEEEE</sequence>
<evidence type="ECO:0000259" key="5">
    <source>
        <dbReference type="PROSITE" id="PS50893"/>
    </source>
</evidence>
<evidence type="ECO:0000313" key="6">
    <source>
        <dbReference type="EMBL" id="CAI8025732.1"/>
    </source>
</evidence>
<keyword evidence="2" id="KW-0813">Transport</keyword>
<dbReference type="AlphaFoldDB" id="A0AA35SAV9"/>
<dbReference type="GO" id="GO:0005524">
    <property type="term" value="F:ATP binding"/>
    <property type="evidence" value="ECO:0007669"/>
    <property type="project" value="UniProtKB-KW"/>
</dbReference>
<proteinExistence type="inferred from homology"/>
<evidence type="ECO:0000256" key="4">
    <source>
        <dbReference type="ARBA" id="ARBA00022840"/>
    </source>
</evidence>